<dbReference type="PANTHER" id="PTHR33050">
    <property type="entry name" value="REVERSE TRANSCRIPTASE DOMAIN-CONTAINING PROTEIN"/>
    <property type="match status" value="1"/>
</dbReference>
<feature type="domain" description="Reverse transcriptase" evidence="1">
    <location>
        <begin position="1"/>
        <end position="176"/>
    </location>
</feature>
<dbReference type="Proteomes" id="UP001190700">
    <property type="component" value="Unassembled WGS sequence"/>
</dbReference>
<name>A0AAE0GG39_9CHLO</name>
<accession>A0AAE0GG39</accession>
<reference evidence="2 3" key="1">
    <citation type="journal article" date="2015" name="Genome Biol. Evol.">
        <title>Comparative Genomics of a Bacterivorous Green Alga Reveals Evolutionary Causalities and Consequences of Phago-Mixotrophic Mode of Nutrition.</title>
        <authorList>
            <person name="Burns J.A."/>
            <person name="Paasch A."/>
            <person name="Narechania A."/>
            <person name="Kim E."/>
        </authorList>
    </citation>
    <scope>NUCLEOTIDE SEQUENCE [LARGE SCALE GENOMIC DNA]</scope>
    <source>
        <strain evidence="2 3">PLY_AMNH</strain>
    </source>
</reference>
<dbReference type="Gene3D" id="3.30.70.270">
    <property type="match status" value="1"/>
</dbReference>
<dbReference type="PROSITE" id="PS50878">
    <property type="entry name" value="RT_POL"/>
    <property type="match status" value="1"/>
</dbReference>
<organism evidence="2 3">
    <name type="scientific">Cymbomonas tetramitiformis</name>
    <dbReference type="NCBI Taxonomy" id="36881"/>
    <lineage>
        <taxon>Eukaryota</taxon>
        <taxon>Viridiplantae</taxon>
        <taxon>Chlorophyta</taxon>
        <taxon>Pyramimonadophyceae</taxon>
        <taxon>Pyramimonadales</taxon>
        <taxon>Pyramimonadaceae</taxon>
        <taxon>Cymbomonas</taxon>
    </lineage>
</organism>
<dbReference type="PANTHER" id="PTHR33050:SF7">
    <property type="entry name" value="RIBONUCLEASE H"/>
    <property type="match status" value="1"/>
</dbReference>
<evidence type="ECO:0000259" key="1">
    <source>
        <dbReference type="PROSITE" id="PS50878"/>
    </source>
</evidence>
<dbReference type="SUPFAM" id="SSF56672">
    <property type="entry name" value="DNA/RNA polymerases"/>
    <property type="match status" value="1"/>
</dbReference>
<sequence length="311" mass="36805">METLKKLRRLAKQNDWGVTFDLNDGYHCVGINPDFQKFIKFDVHGELYQRNALPFGWNDSPRIFVKFMKVLVECLRSPTATRDQAYLQQLHTTMMQQPWEVRRRAGGAAQRDRGPRRARVLLYMDDFLLLASSEEEAYEEVRQRVERVLNRLGLKRYLKKGQWEQVQIAEHLGLEVDFKEDVFRVTQARLKKITSKATDLLLYLRELYFVLTKKRSWGAKVKLTRQAFGDLEWWKRLQDQCKWNGRKILSCLTRAKLHADASLCAWGGVLNLKLEARGFWRDELRHLHITHLELEAIFKTVQAFLRELRGK</sequence>
<dbReference type="InterPro" id="IPR043502">
    <property type="entry name" value="DNA/RNA_pol_sf"/>
</dbReference>
<dbReference type="InterPro" id="IPR052055">
    <property type="entry name" value="Hepadnavirus_pol/RT"/>
</dbReference>
<evidence type="ECO:0000313" key="3">
    <source>
        <dbReference type="Proteomes" id="UP001190700"/>
    </source>
</evidence>
<dbReference type="InterPro" id="IPR000477">
    <property type="entry name" value="RT_dom"/>
</dbReference>
<keyword evidence="3" id="KW-1185">Reference proteome</keyword>
<protein>
    <recommendedName>
        <fullName evidence="1">Reverse transcriptase domain-containing protein</fullName>
    </recommendedName>
</protein>
<dbReference type="Gene3D" id="3.10.10.10">
    <property type="entry name" value="HIV Type 1 Reverse Transcriptase, subunit A, domain 1"/>
    <property type="match status" value="1"/>
</dbReference>
<dbReference type="InterPro" id="IPR043128">
    <property type="entry name" value="Rev_trsase/Diguanyl_cyclase"/>
</dbReference>
<proteinExistence type="predicted"/>
<evidence type="ECO:0000313" key="2">
    <source>
        <dbReference type="EMBL" id="KAK3277630.1"/>
    </source>
</evidence>
<dbReference type="Pfam" id="PF00078">
    <property type="entry name" value="RVT_1"/>
    <property type="match status" value="1"/>
</dbReference>
<dbReference type="EMBL" id="LGRX02006006">
    <property type="protein sequence ID" value="KAK3277630.1"/>
    <property type="molecule type" value="Genomic_DNA"/>
</dbReference>
<dbReference type="AlphaFoldDB" id="A0AAE0GG39"/>
<comment type="caution">
    <text evidence="2">The sequence shown here is derived from an EMBL/GenBank/DDBJ whole genome shotgun (WGS) entry which is preliminary data.</text>
</comment>
<gene>
    <name evidence="2" type="ORF">CYMTET_14376</name>
</gene>